<evidence type="ECO:0000256" key="1">
    <source>
        <dbReference type="ARBA" id="ARBA00023125"/>
    </source>
</evidence>
<dbReference type="Gene3D" id="1.10.10.60">
    <property type="entry name" value="Homeodomain-like"/>
    <property type="match status" value="1"/>
</dbReference>
<gene>
    <name evidence="4" type="ORF">NBH00_20635</name>
</gene>
<evidence type="ECO:0000256" key="2">
    <source>
        <dbReference type="PROSITE-ProRule" id="PRU00335"/>
    </source>
</evidence>
<dbReference type="InterPro" id="IPR050109">
    <property type="entry name" value="HTH-type_TetR-like_transc_reg"/>
</dbReference>
<dbReference type="RefSeq" id="WP_254570460.1">
    <property type="nucleotide sequence ID" value="NZ_CP098502.1"/>
</dbReference>
<dbReference type="SUPFAM" id="SSF48498">
    <property type="entry name" value="Tetracyclin repressor-like, C-terminal domain"/>
    <property type="match status" value="1"/>
</dbReference>
<name>A0ABY5DNY3_9ACTN</name>
<dbReference type="Proteomes" id="UP001056035">
    <property type="component" value="Chromosome"/>
</dbReference>
<sequence length="204" mass="22291">MTDIALPGNARGRASRARLLEAAARCFGERGYAATRIADITAAAGMSQAGYYRHFPDKNALLLEVLEEPLDALLAATGPLTEGSEVDEETIVARNTEFFRVYAEHRQVLRVLRELAAAHEPGLDAVWLDVRRAYVERIERWLRRLEKAGHLQTSDVGLLADALGGVLDQLAYTRLALAATPPTEATITALGRVSGEIWSRTLLG</sequence>
<dbReference type="Gene3D" id="1.10.357.10">
    <property type="entry name" value="Tetracycline Repressor, domain 2"/>
    <property type="match status" value="1"/>
</dbReference>
<protein>
    <submittedName>
        <fullName evidence="4">TetR/AcrR family transcriptional regulator</fullName>
    </submittedName>
</protein>
<organism evidence="4 5">
    <name type="scientific">Paraconexibacter antarcticus</name>
    <dbReference type="NCBI Taxonomy" id="2949664"/>
    <lineage>
        <taxon>Bacteria</taxon>
        <taxon>Bacillati</taxon>
        <taxon>Actinomycetota</taxon>
        <taxon>Thermoleophilia</taxon>
        <taxon>Solirubrobacterales</taxon>
        <taxon>Paraconexibacteraceae</taxon>
        <taxon>Paraconexibacter</taxon>
    </lineage>
</organism>
<dbReference type="InterPro" id="IPR036271">
    <property type="entry name" value="Tet_transcr_reg_TetR-rel_C_sf"/>
</dbReference>
<feature type="domain" description="HTH tetR-type" evidence="3">
    <location>
        <begin position="13"/>
        <end position="73"/>
    </location>
</feature>
<keyword evidence="1 2" id="KW-0238">DNA-binding</keyword>
<keyword evidence="5" id="KW-1185">Reference proteome</keyword>
<proteinExistence type="predicted"/>
<dbReference type="SUPFAM" id="SSF46689">
    <property type="entry name" value="Homeodomain-like"/>
    <property type="match status" value="1"/>
</dbReference>
<dbReference type="PROSITE" id="PS50977">
    <property type="entry name" value="HTH_TETR_2"/>
    <property type="match status" value="1"/>
</dbReference>
<dbReference type="Pfam" id="PF00440">
    <property type="entry name" value="TetR_N"/>
    <property type="match status" value="1"/>
</dbReference>
<dbReference type="PANTHER" id="PTHR30055">
    <property type="entry name" value="HTH-TYPE TRANSCRIPTIONAL REGULATOR RUTR"/>
    <property type="match status" value="1"/>
</dbReference>
<dbReference type="InterPro" id="IPR009057">
    <property type="entry name" value="Homeodomain-like_sf"/>
</dbReference>
<evidence type="ECO:0000313" key="5">
    <source>
        <dbReference type="Proteomes" id="UP001056035"/>
    </source>
</evidence>
<dbReference type="PRINTS" id="PR00455">
    <property type="entry name" value="HTHTETR"/>
</dbReference>
<feature type="DNA-binding region" description="H-T-H motif" evidence="2">
    <location>
        <begin position="36"/>
        <end position="55"/>
    </location>
</feature>
<evidence type="ECO:0000313" key="4">
    <source>
        <dbReference type="EMBL" id="UTI63738.1"/>
    </source>
</evidence>
<dbReference type="InterPro" id="IPR001647">
    <property type="entry name" value="HTH_TetR"/>
</dbReference>
<dbReference type="EMBL" id="CP098502">
    <property type="protein sequence ID" value="UTI63738.1"/>
    <property type="molecule type" value="Genomic_DNA"/>
</dbReference>
<accession>A0ABY5DNY3</accession>
<evidence type="ECO:0000259" key="3">
    <source>
        <dbReference type="PROSITE" id="PS50977"/>
    </source>
</evidence>
<dbReference type="PANTHER" id="PTHR30055:SF226">
    <property type="entry name" value="HTH-TYPE TRANSCRIPTIONAL REGULATOR PKSA"/>
    <property type="match status" value="1"/>
</dbReference>
<reference evidence="4 5" key="1">
    <citation type="submission" date="2022-06" db="EMBL/GenBank/DDBJ databases">
        <title>Paraconexibacter antarcticus.</title>
        <authorList>
            <person name="Kim C.S."/>
        </authorList>
    </citation>
    <scope>NUCLEOTIDE SEQUENCE [LARGE SCALE GENOMIC DNA]</scope>
    <source>
        <strain evidence="4 5">02-257</strain>
    </source>
</reference>